<organism evidence="2 3">
    <name type="scientific">Aeromicrobium piscarium</name>
    <dbReference type="NCBI Taxonomy" id="2590901"/>
    <lineage>
        <taxon>Bacteria</taxon>
        <taxon>Bacillati</taxon>
        <taxon>Actinomycetota</taxon>
        <taxon>Actinomycetes</taxon>
        <taxon>Propionibacteriales</taxon>
        <taxon>Nocardioidaceae</taxon>
        <taxon>Aeromicrobium</taxon>
    </lineage>
</organism>
<protein>
    <submittedName>
        <fullName evidence="2">Uncharacterized protein</fullName>
    </submittedName>
</protein>
<comment type="caution">
    <text evidence="2">The sequence shown here is derived from an EMBL/GenBank/DDBJ whole genome shotgun (WGS) entry which is preliminary data.</text>
</comment>
<reference evidence="2 3" key="1">
    <citation type="submission" date="2019-07" db="EMBL/GenBank/DDBJ databases">
        <authorList>
            <person name="Zhao L.H."/>
        </authorList>
    </citation>
    <scope>NUCLEOTIDE SEQUENCE [LARGE SCALE GENOMIC DNA]</scope>
    <source>
        <strain evidence="2 3">Co35</strain>
    </source>
</reference>
<gene>
    <name evidence="2" type="ORF">FNM00_07495</name>
</gene>
<evidence type="ECO:0000256" key="1">
    <source>
        <dbReference type="SAM" id="SignalP"/>
    </source>
</evidence>
<name>A0A554SDF3_9ACTN</name>
<dbReference type="RefSeq" id="WP_143912815.1">
    <property type="nucleotide sequence ID" value="NZ_VLNT01000004.1"/>
</dbReference>
<dbReference type="Proteomes" id="UP000316988">
    <property type="component" value="Unassembled WGS sequence"/>
</dbReference>
<evidence type="ECO:0000313" key="3">
    <source>
        <dbReference type="Proteomes" id="UP000316988"/>
    </source>
</evidence>
<keyword evidence="1" id="KW-0732">Signal</keyword>
<keyword evidence="3" id="KW-1185">Reference proteome</keyword>
<proteinExistence type="predicted"/>
<feature type="signal peptide" evidence="1">
    <location>
        <begin position="1"/>
        <end position="27"/>
    </location>
</feature>
<dbReference type="EMBL" id="VLNT01000004">
    <property type="protein sequence ID" value="TSD64374.1"/>
    <property type="molecule type" value="Genomic_DNA"/>
</dbReference>
<dbReference type="AlphaFoldDB" id="A0A554SDF3"/>
<accession>A0A554SDF3</accession>
<feature type="chain" id="PRO_5022158486" evidence="1">
    <location>
        <begin position="28"/>
        <end position="90"/>
    </location>
</feature>
<sequence>MRVRRPLAVITAALVAAGTLVLGSANAANAGTIRTHYYGKNYFSCLYQSNVQHTKYARQYHDAYISVNCKTLAYGGDWQYGSQFRLGERK</sequence>
<evidence type="ECO:0000313" key="2">
    <source>
        <dbReference type="EMBL" id="TSD64374.1"/>
    </source>
</evidence>